<dbReference type="Proteomes" id="UP001189429">
    <property type="component" value="Unassembled WGS sequence"/>
</dbReference>
<reference evidence="1" key="1">
    <citation type="submission" date="2023-10" db="EMBL/GenBank/DDBJ databases">
        <authorList>
            <person name="Chen Y."/>
            <person name="Shah S."/>
            <person name="Dougan E. K."/>
            <person name="Thang M."/>
            <person name="Chan C."/>
        </authorList>
    </citation>
    <scope>NUCLEOTIDE SEQUENCE [LARGE SCALE GENOMIC DNA]</scope>
</reference>
<name>A0ABN9PVN1_9DINO</name>
<evidence type="ECO:0000313" key="1">
    <source>
        <dbReference type="EMBL" id="CAK0797329.1"/>
    </source>
</evidence>
<proteinExistence type="predicted"/>
<dbReference type="EMBL" id="CAUYUJ010001731">
    <property type="protein sequence ID" value="CAK0797329.1"/>
    <property type="molecule type" value="Genomic_DNA"/>
</dbReference>
<comment type="caution">
    <text evidence="1">The sequence shown here is derived from an EMBL/GenBank/DDBJ whole genome shotgun (WGS) entry which is preliminary data.</text>
</comment>
<organism evidence="1 2">
    <name type="scientific">Prorocentrum cordatum</name>
    <dbReference type="NCBI Taxonomy" id="2364126"/>
    <lineage>
        <taxon>Eukaryota</taxon>
        <taxon>Sar</taxon>
        <taxon>Alveolata</taxon>
        <taxon>Dinophyceae</taxon>
        <taxon>Prorocentrales</taxon>
        <taxon>Prorocentraceae</taxon>
        <taxon>Prorocentrum</taxon>
    </lineage>
</organism>
<accession>A0ABN9PVN1</accession>
<protein>
    <submittedName>
        <fullName evidence="1">Uncharacterized protein</fullName>
    </submittedName>
</protein>
<keyword evidence="2" id="KW-1185">Reference proteome</keyword>
<sequence>MTALCSWRAENPKGRAMNAKHLASQASCKERTARTNARIPRPCKSRRGSPRTVRSVFFAARFTRVAARPIERQGSPTKKQHEHAHLFHVRLVDSSPISAAADVHVCARPESARSRSASPVRGCRLCSLPVPVSCLYHLARRLCRVGRTALPLPRVAHCCLLAQGLQHATQQSCIAIALLRARSEAQLVSFAFALLAAPSSWASVST</sequence>
<gene>
    <name evidence="1" type="ORF">PCOR1329_LOCUS6460</name>
</gene>
<evidence type="ECO:0000313" key="2">
    <source>
        <dbReference type="Proteomes" id="UP001189429"/>
    </source>
</evidence>